<name>A0ABQ3BS31_9FLAO</name>
<dbReference type="EMBL" id="BMWY01000004">
    <property type="protein sequence ID" value="GGZ55795.1"/>
    <property type="molecule type" value="Genomic_DNA"/>
</dbReference>
<proteinExistence type="predicted"/>
<gene>
    <name evidence="1" type="ORF">GCM10008088_16710</name>
</gene>
<comment type="caution">
    <text evidence="1">The sequence shown here is derived from an EMBL/GenBank/DDBJ whole genome shotgun (WGS) entry which is preliminary data.</text>
</comment>
<dbReference type="Proteomes" id="UP000615593">
    <property type="component" value="Unassembled WGS sequence"/>
</dbReference>
<evidence type="ECO:0000313" key="2">
    <source>
        <dbReference type="Proteomes" id="UP000615593"/>
    </source>
</evidence>
<evidence type="ECO:0000313" key="1">
    <source>
        <dbReference type="EMBL" id="GGZ55795.1"/>
    </source>
</evidence>
<keyword evidence="2" id="KW-1185">Reference proteome</keyword>
<protein>
    <submittedName>
        <fullName evidence="1">Uncharacterized protein</fullName>
    </submittedName>
</protein>
<sequence length="189" mass="22886">MIPELKYHEHLAIFNKKHKVQDYYTTSEVIKITGISERTLRSRLSKLKIKYQNQKKFLYKENNKWHISKLIVDEFYSRYKPQKATRYNQRWESFITWVMKDNYDDDAHHYLINEVKKAFPNQLENEWCFVIEKTKRGVNHVHGLSKLDHETLFPVIHKIIKDSGIIESEYDVLVGEVENRHCAEKYLRK</sequence>
<accession>A0ABQ3BS31</accession>
<dbReference type="RefSeq" id="WP_027884983.1">
    <property type="nucleotide sequence ID" value="NZ_BMWY01000004.1"/>
</dbReference>
<dbReference type="GeneID" id="94369334"/>
<reference evidence="2" key="1">
    <citation type="journal article" date="2019" name="Int. J. Syst. Evol. Microbiol.">
        <title>The Global Catalogue of Microorganisms (GCM) 10K type strain sequencing project: providing services to taxonomists for standard genome sequencing and annotation.</title>
        <authorList>
            <consortium name="The Broad Institute Genomics Platform"/>
            <consortium name="The Broad Institute Genome Sequencing Center for Infectious Disease"/>
            <person name="Wu L."/>
            <person name="Ma J."/>
        </authorList>
    </citation>
    <scope>NUCLEOTIDE SEQUENCE [LARGE SCALE GENOMIC DNA]</scope>
    <source>
        <strain evidence="2">KCTC 12708</strain>
    </source>
</reference>
<organism evidence="1 2">
    <name type="scientific">Mesonia mobilis</name>
    <dbReference type="NCBI Taxonomy" id="369791"/>
    <lineage>
        <taxon>Bacteria</taxon>
        <taxon>Pseudomonadati</taxon>
        <taxon>Bacteroidota</taxon>
        <taxon>Flavobacteriia</taxon>
        <taxon>Flavobacteriales</taxon>
        <taxon>Flavobacteriaceae</taxon>
        <taxon>Mesonia</taxon>
    </lineage>
</organism>